<comment type="caution">
    <text evidence="1">The sequence shown here is derived from an EMBL/GenBank/DDBJ whole genome shotgun (WGS) entry which is preliminary data.</text>
</comment>
<accession>A0ABQ5J5M1</accession>
<keyword evidence="2" id="KW-1185">Reference proteome</keyword>
<organism evidence="1 2">
    <name type="scientific">Tanacetum coccineum</name>
    <dbReference type="NCBI Taxonomy" id="301880"/>
    <lineage>
        <taxon>Eukaryota</taxon>
        <taxon>Viridiplantae</taxon>
        <taxon>Streptophyta</taxon>
        <taxon>Embryophyta</taxon>
        <taxon>Tracheophyta</taxon>
        <taxon>Spermatophyta</taxon>
        <taxon>Magnoliopsida</taxon>
        <taxon>eudicotyledons</taxon>
        <taxon>Gunneridae</taxon>
        <taxon>Pentapetalae</taxon>
        <taxon>asterids</taxon>
        <taxon>campanulids</taxon>
        <taxon>Asterales</taxon>
        <taxon>Asteraceae</taxon>
        <taxon>Asteroideae</taxon>
        <taxon>Anthemideae</taxon>
        <taxon>Anthemidinae</taxon>
        <taxon>Tanacetum</taxon>
    </lineage>
</organism>
<gene>
    <name evidence="1" type="ORF">Tco_1124036</name>
</gene>
<reference evidence="1" key="2">
    <citation type="submission" date="2022-01" db="EMBL/GenBank/DDBJ databases">
        <authorList>
            <person name="Yamashiro T."/>
            <person name="Shiraishi A."/>
            <person name="Satake H."/>
            <person name="Nakayama K."/>
        </authorList>
    </citation>
    <scope>NUCLEOTIDE SEQUENCE</scope>
</reference>
<sequence>MRCVITTQAHDQAGKGSMKCFEIFLFNRIKVKEFQRSFRHSDTELLSQSDKVLKLKNFKKDAALKLSKSTNQESSRSHSYIQVNGTSSSLKSMITTSIHKLMNEVKDYELKTNGYLRLDSQAYTSRILQSLSKPDRVYIFTIRNFMFVEDDEDLSFLPQNLVIHTGSVAARIKDRKYSTRGSLKLPVKRRLVQAISSSRATRQKVSPSKSDSPFLTISDDEEDVLELQDATACHLKIFNITPLGWKGHLDNQLDAELLDLYDQCYDRQAIIDNVVN</sequence>
<evidence type="ECO:0000313" key="1">
    <source>
        <dbReference type="EMBL" id="GJU07606.1"/>
    </source>
</evidence>
<evidence type="ECO:0000313" key="2">
    <source>
        <dbReference type="Proteomes" id="UP001151760"/>
    </source>
</evidence>
<dbReference type="Proteomes" id="UP001151760">
    <property type="component" value="Unassembled WGS sequence"/>
</dbReference>
<name>A0ABQ5J5M1_9ASTR</name>
<protein>
    <submittedName>
        <fullName evidence="1">Uncharacterized protein</fullName>
    </submittedName>
</protein>
<proteinExistence type="predicted"/>
<reference evidence="1" key="1">
    <citation type="journal article" date="2022" name="Int. J. Mol. Sci.">
        <title>Draft Genome of Tanacetum Coccineum: Genomic Comparison of Closely Related Tanacetum-Family Plants.</title>
        <authorList>
            <person name="Yamashiro T."/>
            <person name="Shiraishi A."/>
            <person name="Nakayama K."/>
            <person name="Satake H."/>
        </authorList>
    </citation>
    <scope>NUCLEOTIDE SEQUENCE</scope>
</reference>
<dbReference type="EMBL" id="BQNB010021557">
    <property type="protein sequence ID" value="GJU07606.1"/>
    <property type="molecule type" value="Genomic_DNA"/>
</dbReference>